<keyword evidence="5" id="KW-0547">Nucleotide-binding</keyword>
<keyword evidence="7 10" id="KW-0342">GTP-binding</keyword>
<reference evidence="12 13" key="1">
    <citation type="submission" date="2024-02" db="EMBL/GenBank/DDBJ databases">
        <title>A novel Gemmatimonadota bacterium.</title>
        <authorList>
            <person name="Du Z.-J."/>
            <person name="Ye Y.-Q."/>
        </authorList>
    </citation>
    <scope>NUCLEOTIDE SEQUENCE [LARGE SCALE GENOMIC DNA]</scope>
    <source>
        <strain evidence="12 13">DH-20</strain>
    </source>
</reference>
<comment type="subcellular location">
    <subcellularLocation>
        <location evidence="10">Cell inner membrane</location>
        <topology evidence="10">Multi-pass membrane protein</topology>
    </subcellularLocation>
    <subcellularLocation>
        <location evidence="1">Cell membrane</location>
        <topology evidence="1">Multi-pass membrane protein</topology>
    </subcellularLocation>
</comment>
<dbReference type="RefSeq" id="WP_405280484.1">
    <property type="nucleotide sequence ID" value="NZ_JBBHLK010000007.1"/>
</dbReference>
<evidence type="ECO:0000256" key="2">
    <source>
        <dbReference type="ARBA" id="ARBA00022448"/>
    </source>
</evidence>
<organism evidence="12 13">
    <name type="scientific">Gaopeijia maritima</name>
    <dbReference type="NCBI Taxonomy" id="3119007"/>
    <lineage>
        <taxon>Bacteria</taxon>
        <taxon>Pseudomonadati</taxon>
        <taxon>Gemmatimonadota</taxon>
        <taxon>Longimicrobiia</taxon>
        <taxon>Gaopeijiales</taxon>
        <taxon>Gaopeijiaceae</taxon>
        <taxon>Gaopeijia</taxon>
    </lineage>
</organism>
<dbReference type="PANTHER" id="PTHR43185:SF2">
    <property type="entry name" value="FERROUS IRON TRANSPORT PROTEIN B"/>
    <property type="match status" value="1"/>
</dbReference>
<name>A0ABU9ECU2_9BACT</name>
<keyword evidence="3" id="KW-1003">Cell membrane</keyword>
<keyword evidence="4 10" id="KW-0812">Transmembrane</keyword>
<protein>
    <recommendedName>
        <fullName evidence="9 10">Ferrous iron transport protein B</fullName>
    </recommendedName>
</protein>
<evidence type="ECO:0000256" key="5">
    <source>
        <dbReference type="ARBA" id="ARBA00022741"/>
    </source>
</evidence>
<dbReference type="Proteomes" id="UP001484239">
    <property type="component" value="Unassembled WGS sequence"/>
</dbReference>
<feature type="transmembrane region" description="Helical" evidence="10">
    <location>
        <begin position="664"/>
        <end position="684"/>
    </location>
</feature>
<evidence type="ECO:0000256" key="4">
    <source>
        <dbReference type="ARBA" id="ARBA00022692"/>
    </source>
</evidence>
<keyword evidence="10" id="KW-0408">Iron</keyword>
<dbReference type="PROSITE" id="PS51711">
    <property type="entry name" value="G_FEOB"/>
    <property type="match status" value="1"/>
</dbReference>
<dbReference type="PANTHER" id="PTHR43185">
    <property type="entry name" value="FERROUS IRON TRANSPORT PROTEIN B"/>
    <property type="match status" value="1"/>
</dbReference>
<evidence type="ECO:0000256" key="6">
    <source>
        <dbReference type="ARBA" id="ARBA00022989"/>
    </source>
</evidence>
<comment type="similarity">
    <text evidence="10">Belongs to the TRAFAC class TrmE-Era-EngA-EngB-Septin-like GTPase superfamily. FeoB GTPase (TC 9.A.8) family.</text>
</comment>
<feature type="transmembrane region" description="Helical" evidence="10">
    <location>
        <begin position="517"/>
        <end position="534"/>
    </location>
</feature>
<dbReference type="Gene3D" id="3.40.50.300">
    <property type="entry name" value="P-loop containing nucleotide triphosphate hydrolases"/>
    <property type="match status" value="1"/>
</dbReference>
<dbReference type="InterPro" id="IPR011640">
    <property type="entry name" value="Fe2_transport_prot_B_C"/>
</dbReference>
<feature type="domain" description="FeoB-type G" evidence="11">
    <location>
        <begin position="31"/>
        <end position="193"/>
    </location>
</feature>
<evidence type="ECO:0000256" key="7">
    <source>
        <dbReference type="ARBA" id="ARBA00023134"/>
    </source>
</evidence>
<dbReference type="InterPro" id="IPR027417">
    <property type="entry name" value="P-loop_NTPase"/>
</dbReference>
<comment type="caution">
    <text evidence="12">The sequence shown here is derived from an EMBL/GenBank/DDBJ whole genome shotgun (WGS) entry which is preliminary data.</text>
</comment>
<dbReference type="InterPro" id="IPR011642">
    <property type="entry name" value="Gate_dom"/>
</dbReference>
<feature type="transmembrane region" description="Helical" evidence="10">
    <location>
        <begin position="358"/>
        <end position="377"/>
    </location>
</feature>
<feature type="transmembrane region" description="Helical" evidence="10">
    <location>
        <begin position="598"/>
        <end position="617"/>
    </location>
</feature>
<dbReference type="EMBL" id="JBBHLI010000012">
    <property type="protein sequence ID" value="MEK9502560.1"/>
    <property type="molecule type" value="Genomic_DNA"/>
</dbReference>
<dbReference type="InterPro" id="IPR003373">
    <property type="entry name" value="Fe2_transport_prot-B"/>
</dbReference>
<feature type="transmembrane region" description="Helical" evidence="10">
    <location>
        <begin position="389"/>
        <end position="411"/>
    </location>
</feature>
<dbReference type="Pfam" id="PF17910">
    <property type="entry name" value="FeoB_Cyto"/>
    <property type="match status" value="1"/>
</dbReference>
<evidence type="ECO:0000256" key="9">
    <source>
        <dbReference type="NCBIfam" id="TIGR00437"/>
    </source>
</evidence>
<keyword evidence="13" id="KW-1185">Reference proteome</keyword>
<feature type="transmembrane region" description="Helical" evidence="10">
    <location>
        <begin position="696"/>
        <end position="716"/>
    </location>
</feature>
<dbReference type="InterPro" id="IPR030389">
    <property type="entry name" value="G_FEOB_dom"/>
</dbReference>
<evidence type="ECO:0000259" key="11">
    <source>
        <dbReference type="PROSITE" id="PS51711"/>
    </source>
</evidence>
<evidence type="ECO:0000313" key="13">
    <source>
        <dbReference type="Proteomes" id="UP001484239"/>
    </source>
</evidence>
<feature type="transmembrane region" description="Helical" evidence="10">
    <location>
        <begin position="423"/>
        <end position="444"/>
    </location>
</feature>
<evidence type="ECO:0000256" key="8">
    <source>
        <dbReference type="ARBA" id="ARBA00023136"/>
    </source>
</evidence>
<accession>A0ABU9ECU2</accession>
<keyword evidence="6 10" id="KW-1133">Transmembrane helix</keyword>
<keyword evidence="10" id="KW-0410">Iron transport</keyword>
<evidence type="ECO:0000313" key="12">
    <source>
        <dbReference type="EMBL" id="MEK9502560.1"/>
    </source>
</evidence>
<gene>
    <name evidence="12" type="primary">feoB</name>
    <name evidence="12" type="ORF">WI372_16320</name>
</gene>
<evidence type="ECO:0000256" key="10">
    <source>
        <dbReference type="RuleBase" id="RU362098"/>
    </source>
</evidence>
<proteinExistence type="inferred from homology"/>
<feature type="transmembrane region" description="Helical" evidence="10">
    <location>
        <begin position="637"/>
        <end position="657"/>
    </location>
</feature>
<feature type="transmembrane region" description="Helical" evidence="10">
    <location>
        <begin position="736"/>
        <end position="759"/>
    </location>
</feature>
<keyword evidence="10" id="KW-0406">Ion transport</keyword>
<dbReference type="Pfam" id="PF07670">
    <property type="entry name" value="Gate"/>
    <property type="match status" value="2"/>
</dbReference>
<dbReference type="InterPro" id="IPR041069">
    <property type="entry name" value="FeoB_Cyto"/>
</dbReference>
<keyword evidence="2 10" id="KW-0813">Transport</keyword>
<evidence type="ECO:0000256" key="3">
    <source>
        <dbReference type="ARBA" id="ARBA00022475"/>
    </source>
</evidence>
<dbReference type="SUPFAM" id="SSF52540">
    <property type="entry name" value="P-loop containing nucleoside triphosphate hydrolases"/>
    <property type="match status" value="1"/>
</dbReference>
<dbReference type="Pfam" id="PF07664">
    <property type="entry name" value="FeoB_C"/>
    <property type="match status" value="1"/>
</dbReference>
<dbReference type="NCBIfam" id="TIGR00437">
    <property type="entry name" value="feoB"/>
    <property type="match status" value="1"/>
</dbReference>
<comment type="function">
    <text evidence="10">Probable transporter of a GTP-driven Fe(2+) uptake system.</text>
</comment>
<dbReference type="InterPro" id="IPR050860">
    <property type="entry name" value="FeoB_GTPase"/>
</dbReference>
<dbReference type="Pfam" id="PF02421">
    <property type="entry name" value="FeoB_N"/>
    <property type="match status" value="1"/>
</dbReference>
<sequence length="765" mass="81979">MKLPTVSADAGVAPHRARSLERLGLEPGRWDYLVALAGNPNTGKSTVFNALTGLRQHTGNWPGKTVVRAEGVYGFDGRQVKVVDLPGTYSLQAGSADEEVARDFILFGRPDVTVVVIDATRLERNLNLALQVLAITHRVVVCLNLMDEARRHGIVVDHRKLEKELGVPVVPAVARAGEGMEELVAAIHAVATGARTPDPVRIEHFEGPVEDAISELVPSIETAFPTLPNARWVALRLLNADSRVEEAVRTGEIGQLERNAAPPPVTGRRVVGTREAPDDAHATEAGGFDGDAARIAAGDVLSTASALRWKLPPDFHDSIVSVIYRHAERIAEAAGSTAVARTKRTIDRTLDRLLTGPWTGFPVMLLILMAVFWLTIAGANVPSGMLATLLVDTLHPVLLGFGESIGLPWWLNGFLFDGMYLATAWVIAVMLPPMAIFFPLFTLLEDFGYLPRVAFNLDGIFRRVGAHGKQALTMSMGFGCNAAGVVATRIIDSPRERLIAILTNNFSLCNGRWPTQILLASIFIGALAPAHLAGVVSATAVVGVALLGVAAMLLSSWLLSRTVLEGEATTFSLELPPYRPPRVLQTLYTSLIDRTLIVLWRAIVFAVPAGAVIWLSSNITVGGTSVAEHLVSWLDPVGLLVGLNGVVLLAYVVAIPANEIVIPTILMLTVLVSGDPSAGAGAGVMFEGDMAEVEGLLRGSGWTLLTAVNVMLFSLLHNPCSTTLYTIYRETRSWKWTALSAAMPLAMGFGLTFVITQIARWIGGG</sequence>
<keyword evidence="8 10" id="KW-0472">Membrane</keyword>
<feature type="transmembrane region" description="Helical" evidence="10">
    <location>
        <begin position="540"/>
        <end position="559"/>
    </location>
</feature>
<evidence type="ECO:0000256" key="1">
    <source>
        <dbReference type="ARBA" id="ARBA00004651"/>
    </source>
</evidence>
<dbReference type="CDD" id="cd01879">
    <property type="entry name" value="FeoB"/>
    <property type="match status" value="1"/>
</dbReference>